<protein>
    <recommendedName>
        <fullName evidence="4">Secreted protein</fullName>
    </recommendedName>
</protein>
<evidence type="ECO:0008006" key="4">
    <source>
        <dbReference type="Google" id="ProtNLM"/>
    </source>
</evidence>
<name>A0AAV0S3B4_9ROSI</name>
<proteinExistence type="predicted"/>
<feature type="signal peptide" evidence="1">
    <location>
        <begin position="1"/>
        <end position="16"/>
    </location>
</feature>
<sequence length="64" mass="7559">MWIAIVYLCRLYMSFCNESLLLAPHWYRVYVGSIGTGGRSHLLHLHCTGFWSFREFSLCKTSLW</sequence>
<comment type="caution">
    <text evidence="2">The sequence shown here is derived from an EMBL/GenBank/DDBJ whole genome shotgun (WGS) entry which is preliminary data.</text>
</comment>
<dbReference type="Proteomes" id="UP001154282">
    <property type="component" value="Unassembled WGS sequence"/>
</dbReference>
<evidence type="ECO:0000256" key="1">
    <source>
        <dbReference type="SAM" id="SignalP"/>
    </source>
</evidence>
<organism evidence="2 3">
    <name type="scientific">Linum tenue</name>
    <dbReference type="NCBI Taxonomy" id="586396"/>
    <lineage>
        <taxon>Eukaryota</taxon>
        <taxon>Viridiplantae</taxon>
        <taxon>Streptophyta</taxon>
        <taxon>Embryophyta</taxon>
        <taxon>Tracheophyta</taxon>
        <taxon>Spermatophyta</taxon>
        <taxon>Magnoliopsida</taxon>
        <taxon>eudicotyledons</taxon>
        <taxon>Gunneridae</taxon>
        <taxon>Pentapetalae</taxon>
        <taxon>rosids</taxon>
        <taxon>fabids</taxon>
        <taxon>Malpighiales</taxon>
        <taxon>Linaceae</taxon>
        <taxon>Linum</taxon>
    </lineage>
</organism>
<keyword evidence="1" id="KW-0732">Signal</keyword>
<dbReference type="AlphaFoldDB" id="A0AAV0S3B4"/>
<evidence type="ECO:0000313" key="3">
    <source>
        <dbReference type="Proteomes" id="UP001154282"/>
    </source>
</evidence>
<accession>A0AAV0S3B4</accession>
<reference evidence="2" key="1">
    <citation type="submission" date="2022-08" db="EMBL/GenBank/DDBJ databases">
        <authorList>
            <person name="Gutierrez-Valencia J."/>
        </authorList>
    </citation>
    <scope>NUCLEOTIDE SEQUENCE</scope>
</reference>
<feature type="chain" id="PRO_5043628470" description="Secreted protein" evidence="1">
    <location>
        <begin position="17"/>
        <end position="64"/>
    </location>
</feature>
<dbReference type="EMBL" id="CAMGYJ010000011">
    <property type="protein sequence ID" value="CAI0627010.1"/>
    <property type="molecule type" value="Genomic_DNA"/>
</dbReference>
<evidence type="ECO:0000313" key="2">
    <source>
        <dbReference type="EMBL" id="CAI0627010.1"/>
    </source>
</evidence>
<gene>
    <name evidence="2" type="ORF">LITE_LOCUS51112</name>
</gene>
<keyword evidence="3" id="KW-1185">Reference proteome</keyword>